<dbReference type="PANTHER" id="PTHR23517">
    <property type="entry name" value="RESISTANCE PROTEIN MDTM, PUTATIVE-RELATED-RELATED"/>
    <property type="match status" value="1"/>
</dbReference>
<keyword evidence="6 7" id="KW-0472">Membrane</keyword>
<dbReference type="AlphaFoldDB" id="A0A4U9HDF2"/>
<keyword evidence="3" id="KW-1003">Cell membrane</keyword>
<name>A0A4U9HDF2_SERRU</name>
<gene>
    <name evidence="9" type="ORF">NCTC12971_02266</name>
</gene>
<evidence type="ECO:0000256" key="7">
    <source>
        <dbReference type="SAM" id="Phobius"/>
    </source>
</evidence>
<dbReference type="InterPro" id="IPR036259">
    <property type="entry name" value="MFS_trans_sf"/>
</dbReference>
<keyword evidence="2" id="KW-0813">Transport</keyword>
<feature type="transmembrane region" description="Helical" evidence="7">
    <location>
        <begin position="20"/>
        <end position="44"/>
    </location>
</feature>
<dbReference type="Pfam" id="PF07690">
    <property type="entry name" value="MFS_1"/>
    <property type="match status" value="1"/>
</dbReference>
<evidence type="ECO:0000313" key="10">
    <source>
        <dbReference type="Proteomes" id="UP000307968"/>
    </source>
</evidence>
<dbReference type="PROSITE" id="PS00216">
    <property type="entry name" value="SUGAR_TRANSPORT_1"/>
    <property type="match status" value="1"/>
</dbReference>
<keyword evidence="4 7" id="KW-0812">Transmembrane</keyword>
<evidence type="ECO:0000313" key="9">
    <source>
        <dbReference type="EMBL" id="VTP61747.1"/>
    </source>
</evidence>
<dbReference type="PANTHER" id="PTHR23517:SF2">
    <property type="entry name" value="MULTIDRUG RESISTANCE PROTEIN MDTH"/>
    <property type="match status" value="1"/>
</dbReference>
<proteinExistence type="predicted"/>
<reference evidence="9 10" key="1">
    <citation type="submission" date="2019-05" db="EMBL/GenBank/DDBJ databases">
        <authorList>
            <consortium name="Pathogen Informatics"/>
        </authorList>
    </citation>
    <scope>NUCLEOTIDE SEQUENCE [LARGE SCALE GENOMIC DNA]</scope>
    <source>
        <strain evidence="9 10">NCTC12971</strain>
    </source>
</reference>
<dbReference type="Proteomes" id="UP000307968">
    <property type="component" value="Chromosome"/>
</dbReference>
<evidence type="ECO:0000259" key="8">
    <source>
        <dbReference type="PROSITE" id="PS50850"/>
    </source>
</evidence>
<organism evidence="9 10">
    <name type="scientific">Serratia rubidaea</name>
    <name type="common">Serratia marinorubra</name>
    <dbReference type="NCBI Taxonomy" id="61652"/>
    <lineage>
        <taxon>Bacteria</taxon>
        <taxon>Pseudomonadati</taxon>
        <taxon>Pseudomonadota</taxon>
        <taxon>Gammaproteobacteria</taxon>
        <taxon>Enterobacterales</taxon>
        <taxon>Yersiniaceae</taxon>
        <taxon>Serratia</taxon>
    </lineage>
</organism>
<accession>A0A4U9HDF2</accession>
<dbReference type="InterPro" id="IPR005829">
    <property type="entry name" value="Sugar_transporter_CS"/>
</dbReference>
<dbReference type="Gene3D" id="1.20.1250.20">
    <property type="entry name" value="MFS general substrate transporter like domains"/>
    <property type="match status" value="1"/>
</dbReference>
<evidence type="ECO:0000256" key="2">
    <source>
        <dbReference type="ARBA" id="ARBA00022448"/>
    </source>
</evidence>
<keyword evidence="5 7" id="KW-1133">Transmembrane helix</keyword>
<evidence type="ECO:0000256" key="1">
    <source>
        <dbReference type="ARBA" id="ARBA00004651"/>
    </source>
</evidence>
<dbReference type="SUPFAM" id="SSF103473">
    <property type="entry name" value="MFS general substrate transporter"/>
    <property type="match status" value="1"/>
</dbReference>
<evidence type="ECO:0000256" key="4">
    <source>
        <dbReference type="ARBA" id="ARBA00022692"/>
    </source>
</evidence>
<dbReference type="PROSITE" id="PS50850">
    <property type="entry name" value="MFS"/>
    <property type="match status" value="1"/>
</dbReference>
<sequence>MSVGTFNWERFRTLPAEIHLMLAGTLLTRGAYYMVWPFLAVLLYRQFHLSATAIGVLLAVATVCGALSGVYTGWLSDRFGRRRLILGGTTLQRAGVCRAVSGQSSGALRGGHRRRQHRLRTAGVKLQGADWRPGAG</sequence>
<evidence type="ECO:0000256" key="5">
    <source>
        <dbReference type="ARBA" id="ARBA00022989"/>
    </source>
</evidence>
<dbReference type="InterPro" id="IPR020846">
    <property type="entry name" value="MFS_dom"/>
</dbReference>
<dbReference type="GO" id="GO:0005886">
    <property type="term" value="C:plasma membrane"/>
    <property type="evidence" value="ECO:0007669"/>
    <property type="project" value="UniProtKB-SubCell"/>
</dbReference>
<feature type="domain" description="Major facilitator superfamily (MFS) profile" evidence="8">
    <location>
        <begin position="17"/>
        <end position="136"/>
    </location>
</feature>
<dbReference type="EMBL" id="LR590463">
    <property type="protein sequence ID" value="VTP61747.1"/>
    <property type="molecule type" value="Genomic_DNA"/>
</dbReference>
<evidence type="ECO:0000256" key="3">
    <source>
        <dbReference type="ARBA" id="ARBA00022475"/>
    </source>
</evidence>
<dbReference type="InterPro" id="IPR011701">
    <property type="entry name" value="MFS"/>
</dbReference>
<dbReference type="GO" id="GO:0022857">
    <property type="term" value="F:transmembrane transporter activity"/>
    <property type="evidence" value="ECO:0007669"/>
    <property type="project" value="InterPro"/>
</dbReference>
<dbReference type="InterPro" id="IPR050171">
    <property type="entry name" value="MFS_Transporters"/>
</dbReference>
<comment type="subcellular location">
    <subcellularLocation>
        <location evidence="1">Cell membrane</location>
        <topology evidence="1">Multi-pass membrane protein</topology>
    </subcellularLocation>
</comment>
<evidence type="ECO:0000256" key="6">
    <source>
        <dbReference type="ARBA" id="ARBA00023136"/>
    </source>
</evidence>
<feature type="transmembrane region" description="Helical" evidence="7">
    <location>
        <begin position="50"/>
        <end position="74"/>
    </location>
</feature>
<protein>
    <submittedName>
        <fullName evidence="9">MFS transporter, aromatic acid:H+ symporter (AAHS) family</fullName>
    </submittedName>
</protein>